<feature type="domain" description="DUF1330" evidence="1">
    <location>
        <begin position="3"/>
        <end position="92"/>
    </location>
</feature>
<dbReference type="EMBL" id="FOAG01000006">
    <property type="protein sequence ID" value="SEL55871.1"/>
    <property type="molecule type" value="Genomic_DNA"/>
</dbReference>
<dbReference type="Proteomes" id="UP000199582">
    <property type="component" value="Unassembled WGS sequence"/>
</dbReference>
<protein>
    <submittedName>
        <fullName evidence="2">Uncharacterized conserved protein, DUF1330 family</fullName>
    </submittedName>
</protein>
<accession>A0A1H7R6L4</accession>
<organism evidence="2 3">
    <name type="scientific">Roseovarius azorensis</name>
    <dbReference type="NCBI Taxonomy" id="1287727"/>
    <lineage>
        <taxon>Bacteria</taxon>
        <taxon>Pseudomonadati</taxon>
        <taxon>Pseudomonadota</taxon>
        <taxon>Alphaproteobacteria</taxon>
        <taxon>Rhodobacterales</taxon>
        <taxon>Roseobacteraceae</taxon>
        <taxon>Roseovarius</taxon>
    </lineage>
</organism>
<dbReference type="AlphaFoldDB" id="A0A1H7R6L4"/>
<reference evidence="2 3" key="1">
    <citation type="submission" date="2016-10" db="EMBL/GenBank/DDBJ databases">
        <authorList>
            <person name="de Groot N.N."/>
        </authorList>
    </citation>
    <scope>NUCLEOTIDE SEQUENCE [LARGE SCALE GENOMIC DNA]</scope>
    <source>
        <strain evidence="2 3">DSM 100674</strain>
    </source>
</reference>
<keyword evidence="3" id="KW-1185">Reference proteome</keyword>
<dbReference type="PANTHER" id="PTHR41521">
    <property type="match status" value="1"/>
</dbReference>
<dbReference type="Pfam" id="PF07045">
    <property type="entry name" value="DUF1330"/>
    <property type="match status" value="1"/>
</dbReference>
<dbReference type="InterPro" id="IPR010753">
    <property type="entry name" value="DUF1330"/>
</dbReference>
<evidence type="ECO:0000313" key="2">
    <source>
        <dbReference type="EMBL" id="SEL55871.1"/>
    </source>
</evidence>
<sequence length="93" mass="9592">MTYAYVALTIANPESLAAYRARAAEALAAHGGSVVSASRDLVALEGAPTLPDMAAILSFPDRAAAEAWINDPAFADIHALRRGAGQSDIILLG</sequence>
<dbReference type="SUPFAM" id="SSF54909">
    <property type="entry name" value="Dimeric alpha+beta barrel"/>
    <property type="match status" value="1"/>
</dbReference>
<evidence type="ECO:0000259" key="1">
    <source>
        <dbReference type="Pfam" id="PF07045"/>
    </source>
</evidence>
<dbReference type="InterPro" id="IPR011008">
    <property type="entry name" value="Dimeric_a/b-barrel"/>
</dbReference>
<dbReference type="Gene3D" id="3.30.70.100">
    <property type="match status" value="1"/>
</dbReference>
<proteinExistence type="predicted"/>
<dbReference type="OrthoDB" id="9806380at2"/>
<name>A0A1H7R6L4_9RHOB</name>
<evidence type="ECO:0000313" key="3">
    <source>
        <dbReference type="Proteomes" id="UP000199582"/>
    </source>
</evidence>
<dbReference type="STRING" id="1287727.SAMN05443999_10680"/>
<gene>
    <name evidence="2" type="ORF">SAMN05443999_10680</name>
</gene>
<dbReference type="RefSeq" id="WP_093036253.1">
    <property type="nucleotide sequence ID" value="NZ_FOAG01000006.1"/>
</dbReference>
<dbReference type="PANTHER" id="PTHR41521:SF4">
    <property type="entry name" value="BLR0684 PROTEIN"/>
    <property type="match status" value="1"/>
</dbReference>